<dbReference type="Proteomes" id="UP000265691">
    <property type="component" value="Unassembled WGS sequence"/>
</dbReference>
<keyword evidence="3" id="KW-1185">Reference proteome</keyword>
<keyword evidence="1" id="KW-1133">Transmembrane helix</keyword>
<reference evidence="2 3" key="1">
    <citation type="submission" date="2017-08" db="EMBL/GenBank/DDBJ databases">
        <title>Reclassification of Bisgaard taxon 37 and 44.</title>
        <authorList>
            <person name="Christensen H."/>
        </authorList>
    </citation>
    <scope>NUCLEOTIDE SEQUENCE [LARGE SCALE GENOMIC DNA]</scope>
    <source>
        <strain evidence="2 3">B96_3</strain>
    </source>
</reference>
<feature type="transmembrane region" description="Helical" evidence="1">
    <location>
        <begin position="160"/>
        <end position="177"/>
    </location>
</feature>
<accession>A0A3A1Y6F8</accession>
<feature type="transmembrane region" description="Helical" evidence="1">
    <location>
        <begin position="97"/>
        <end position="115"/>
    </location>
</feature>
<dbReference type="OrthoDB" id="9877422at2"/>
<feature type="transmembrane region" description="Helical" evidence="1">
    <location>
        <begin position="136"/>
        <end position="154"/>
    </location>
</feature>
<dbReference type="AlphaFoldDB" id="A0A3A1Y6F8"/>
<gene>
    <name evidence="2" type="ORF">CKF54_03975</name>
</gene>
<keyword evidence="1" id="KW-0812">Transmembrane</keyword>
<name>A0A3A1Y6F8_9GAMM</name>
<proteinExistence type="predicted"/>
<evidence type="ECO:0000256" key="1">
    <source>
        <dbReference type="SAM" id="Phobius"/>
    </source>
</evidence>
<dbReference type="EMBL" id="NRHC01000043">
    <property type="protein sequence ID" value="RIY32859.1"/>
    <property type="molecule type" value="Genomic_DNA"/>
</dbReference>
<dbReference type="RefSeq" id="WP_119525006.1">
    <property type="nucleotide sequence ID" value="NZ_NRHC01000043.1"/>
</dbReference>
<sequence length="193" mass="22841">MNYFYRFALVMVLSLILMVFVFTFFALDRNLLLRALLHAYGFTVGAEQVVGFIQQNQLALPANWYAWLHYQEQERIAEFMVSLDVYQLLLWQRLKNFSLVIYLSIPFLFTLFYALKTRRQIQQEHVVYVSPLKKTVFVYLTAIVTWAWLLVYVLPMPVESYYLTIVYALVCLVAYKLRLIVQVSHQESIVTVN</sequence>
<protein>
    <submittedName>
        <fullName evidence="2">Uncharacterized protein</fullName>
    </submittedName>
</protein>
<comment type="caution">
    <text evidence="2">The sequence shown here is derived from an EMBL/GenBank/DDBJ whole genome shotgun (WGS) entry which is preliminary data.</text>
</comment>
<organism evidence="2 3">
    <name type="scientific">Psittacicella hinzii</name>
    <dbReference type="NCBI Taxonomy" id="2028575"/>
    <lineage>
        <taxon>Bacteria</taxon>
        <taxon>Pseudomonadati</taxon>
        <taxon>Pseudomonadota</taxon>
        <taxon>Gammaproteobacteria</taxon>
        <taxon>Pasteurellales</taxon>
        <taxon>Psittacicellaceae</taxon>
        <taxon>Psittacicella</taxon>
    </lineage>
</organism>
<keyword evidence="1" id="KW-0472">Membrane</keyword>
<feature type="transmembrane region" description="Helical" evidence="1">
    <location>
        <begin position="7"/>
        <end position="27"/>
    </location>
</feature>
<evidence type="ECO:0000313" key="2">
    <source>
        <dbReference type="EMBL" id="RIY32859.1"/>
    </source>
</evidence>
<evidence type="ECO:0000313" key="3">
    <source>
        <dbReference type="Proteomes" id="UP000265691"/>
    </source>
</evidence>